<proteinExistence type="predicted"/>
<organism evidence="2 3">
    <name type="scientific">Panicum virgatum</name>
    <name type="common">Blackwell switchgrass</name>
    <dbReference type="NCBI Taxonomy" id="38727"/>
    <lineage>
        <taxon>Eukaryota</taxon>
        <taxon>Viridiplantae</taxon>
        <taxon>Streptophyta</taxon>
        <taxon>Embryophyta</taxon>
        <taxon>Tracheophyta</taxon>
        <taxon>Spermatophyta</taxon>
        <taxon>Magnoliopsida</taxon>
        <taxon>Liliopsida</taxon>
        <taxon>Poales</taxon>
        <taxon>Poaceae</taxon>
        <taxon>PACMAD clade</taxon>
        <taxon>Panicoideae</taxon>
        <taxon>Panicodae</taxon>
        <taxon>Paniceae</taxon>
        <taxon>Panicinae</taxon>
        <taxon>Panicum</taxon>
        <taxon>Panicum sect. Hiantes</taxon>
    </lineage>
</organism>
<feature type="compositionally biased region" description="Basic residues" evidence="1">
    <location>
        <begin position="84"/>
        <end position="112"/>
    </location>
</feature>
<dbReference type="EMBL" id="CM029053">
    <property type="protein sequence ID" value="KAG2553447.1"/>
    <property type="molecule type" value="Genomic_DNA"/>
</dbReference>
<accession>A0A8T0NV08</accession>
<name>A0A8T0NV08_PANVG</name>
<feature type="region of interest" description="Disordered" evidence="1">
    <location>
        <begin position="1"/>
        <end position="26"/>
    </location>
</feature>
<feature type="region of interest" description="Disordered" evidence="1">
    <location>
        <begin position="61"/>
        <end position="115"/>
    </location>
</feature>
<keyword evidence="3" id="KW-1185">Reference proteome</keyword>
<evidence type="ECO:0000256" key="1">
    <source>
        <dbReference type="SAM" id="MobiDB-lite"/>
    </source>
</evidence>
<dbReference type="AlphaFoldDB" id="A0A8T0NV08"/>
<protein>
    <submittedName>
        <fullName evidence="2">Uncharacterized protein</fullName>
    </submittedName>
</protein>
<evidence type="ECO:0000313" key="2">
    <source>
        <dbReference type="EMBL" id="KAG2553447.1"/>
    </source>
</evidence>
<feature type="compositionally biased region" description="Basic and acidic residues" evidence="1">
    <location>
        <begin position="66"/>
        <end position="83"/>
    </location>
</feature>
<gene>
    <name evidence="2" type="ORF">PVAP13_9KG522626</name>
</gene>
<comment type="caution">
    <text evidence="2">The sequence shown here is derived from an EMBL/GenBank/DDBJ whole genome shotgun (WGS) entry which is preliminary data.</text>
</comment>
<dbReference type="Proteomes" id="UP000823388">
    <property type="component" value="Chromosome 9K"/>
</dbReference>
<evidence type="ECO:0000313" key="3">
    <source>
        <dbReference type="Proteomes" id="UP000823388"/>
    </source>
</evidence>
<sequence>MQVATRSPQIGLDGRGAQPADARPRHALPSIIQISTRPPPTGHHSSPTPCPVPFHCDPSFACKARPQREGGDARPRRSPIGDRAHRHPHQATRGKKRKSRASARRGGGRRRGGPCPAVALSTLFPPPLACNGLRFALVFTSVSAGRAGRQQQPAGSCRGRRGLRALFFSCVRMDFLVRRGNPSARARGFEGCGRAGRIF</sequence>
<reference evidence="2" key="1">
    <citation type="submission" date="2020-05" db="EMBL/GenBank/DDBJ databases">
        <title>WGS assembly of Panicum virgatum.</title>
        <authorList>
            <person name="Lovell J.T."/>
            <person name="Jenkins J."/>
            <person name="Shu S."/>
            <person name="Juenger T.E."/>
            <person name="Schmutz J."/>
        </authorList>
    </citation>
    <scope>NUCLEOTIDE SEQUENCE</scope>
    <source>
        <strain evidence="2">AP13</strain>
    </source>
</reference>